<dbReference type="Pfam" id="PF00535">
    <property type="entry name" value="Glycos_transf_2"/>
    <property type="match status" value="1"/>
</dbReference>
<dbReference type="InterPro" id="IPR001173">
    <property type="entry name" value="Glyco_trans_2-like"/>
</dbReference>
<sequence length="317" mass="34705">MDDIMILNDSVHLPENSSSTSITLTVIIATLGRQEHLTNALKSLRTSAVPPDEILIVDGSADSEARGLTERENSCTSYLVKHIQSAPGLTRQRNTGTAVASSDVVVFLDDDAQVPEHALQEIKEAYKDPEIVGATARIVEPYGNAVGGKISRLRQLFNLGGAPGTFTSAGFPRRLQNETVRQDIEFMQGAFMTARAEEARQIGFDEALAGYGLAEDEDFSYRLSRLGKIRYLGDVEIEHDNAGFANRNRVDFARSVVRNRRYLFHKNFPQSPASRASFALLLGTLVVHRLLNREVSAAVALAGAAVRREELGLGPLR</sequence>
<dbReference type="InterPro" id="IPR029044">
    <property type="entry name" value="Nucleotide-diphossugar_trans"/>
</dbReference>
<evidence type="ECO:0000259" key="5">
    <source>
        <dbReference type="Pfam" id="PF00535"/>
    </source>
</evidence>
<dbReference type="AlphaFoldDB" id="A0A144MIE1"/>
<name>A0A144MIE1_BRELN</name>
<keyword evidence="3" id="KW-0328">Glycosyltransferase</keyword>
<evidence type="ECO:0000313" key="7">
    <source>
        <dbReference type="Proteomes" id="UP000075950"/>
    </source>
</evidence>
<evidence type="ECO:0000313" key="6">
    <source>
        <dbReference type="EMBL" id="AMT95079.1"/>
    </source>
</evidence>
<evidence type="ECO:0000256" key="2">
    <source>
        <dbReference type="ARBA" id="ARBA00006739"/>
    </source>
</evidence>
<dbReference type="Proteomes" id="UP000075950">
    <property type="component" value="Chromosome"/>
</dbReference>
<proteinExistence type="inferred from homology"/>
<protein>
    <recommendedName>
        <fullName evidence="5">Glycosyltransferase 2-like domain-containing protein</fullName>
    </recommendedName>
</protein>
<comment type="pathway">
    <text evidence="1">Cell wall biogenesis; cell wall polysaccharide biosynthesis.</text>
</comment>
<reference evidence="7" key="1">
    <citation type="submission" date="2016-03" db="EMBL/GenBank/DDBJ databases">
        <authorList>
            <person name="Ploux O."/>
        </authorList>
    </citation>
    <scope>NUCLEOTIDE SEQUENCE [LARGE SCALE GENOMIC DNA]</scope>
    <source>
        <strain evidence="7">BS258</strain>
    </source>
</reference>
<dbReference type="EMBL" id="CP014869">
    <property type="protein sequence ID" value="AMT95079.1"/>
    <property type="molecule type" value="Genomic_DNA"/>
</dbReference>
<dbReference type="RefSeq" id="WP_062862567.1">
    <property type="nucleotide sequence ID" value="NZ_CP014869.1"/>
</dbReference>
<dbReference type="GO" id="GO:0016757">
    <property type="term" value="F:glycosyltransferase activity"/>
    <property type="evidence" value="ECO:0007669"/>
    <property type="project" value="UniProtKB-KW"/>
</dbReference>
<comment type="similarity">
    <text evidence="2">Belongs to the glycosyltransferase 2 family.</text>
</comment>
<evidence type="ECO:0000256" key="3">
    <source>
        <dbReference type="ARBA" id="ARBA00022676"/>
    </source>
</evidence>
<keyword evidence="4" id="KW-0808">Transferase</keyword>
<dbReference type="PANTHER" id="PTHR43179:SF12">
    <property type="entry name" value="GALACTOFURANOSYLTRANSFERASE GLFT2"/>
    <property type="match status" value="1"/>
</dbReference>
<evidence type="ECO:0000256" key="1">
    <source>
        <dbReference type="ARBA" id="ARBA00004776"/>
    </source>
</evidence>
<accession>A0A144MIE1</accession>
<dbReference type="PANTHER" id="PTHR43179">
    <property type="entry name" value="RHAMNOSYLTRANSFERASE WBBL"/>
    <property type="match status" value="1"/>
</dbReference>
<dbReference type="KEGG" id="bly:A2T55_16315"/>
<gene>
    <name evidence="6" type="ORF">A2T55_16315</name>
</gene>
<dbReference type="SUPFAM" id="SSF53448">
    <property type="entry name" value="Nucleotide-diphospho-sugar transferases"/>
    <property type="match status" value="1"/>
</dbReference>
<feature type="domain" description="Glycosyltransferase 2-like" evidence="5">
    <location>
        <begin position="25"/>
        <end position="151"/>
    </location>
</feature>
<evidence type="ECO:0000256" key="4">
    <source>
        <dbReference type="ARBA" id="ARBA00022679"/>
    </source>
</evidence>
<dbReference type="Gene3D" id="3.90.550.10">
    <property type="entry name" value="Spore Coat Polysaccharide Biosynthesis Protein SpsA, Chain A"/>
    <property type="match status" value="1"/>
</dbReference>
<organism evidence="6 7">
    <name type="scientific">Brevibacterium linens</name>
    <dbReference type="NCBI Taxonomy" id="1703"/>
    <lineage>
        <taxon>Bacteria</taxon>
        <taxon>Bacillati</taxon>
        <taxon>Actinomycetota</taxon>
        <taxon>Actinomycetes</taxon>
        <taxon>Micrococcales</taxon>
        <taxon>Brevibacteriaceae</taxon>
        <taxon>Brevibacterium</taxon>
    </lineage>
</organism>